<organism evidence="1 2">
    <name type="scientific">Pseudonocardia ammonioxydans</name>
    <dbReference type="NCBI Taxonomy" id="260086"/>
    <lineage>
        <taxon>Bacteria</taxon>
        <taxon>Bacillati</taxon>
        <taxon>Actinomycetota</taxon>
        <taxon>Actinomycetes</taxon>
        <taxon>Pseudonocardiales</taxon>
        <taxon>Pseudonocardiaceae</taxon>
        <taxon>Pseudonocardia</taxon>
    </lineage>
</organism>
<dbReference type="EMBL" id="FOUY01000073">
    <property type="protein sequence ID" value="SFO50942.1"/>
    <property type="molecule type" value="Genomic_DNA"/>
</dbReference>
<reference evidence="1 2" key="1">
    <citation type="submission" date="2016-10" db="EMBL/GenBank/DDBJ databases">
        <authorList>
            <person name="de Groot N.N."/>
        </authorList>
    </citation>
    <scope>NUCLEOTIDE SEQUENCE [LARGE SCALE GENOMIC DNA]</scope>
    <source>
        <strain evidence="1 2">CGMCC 4.1877</strain>
    </source>
</reference>
<gene>
    <name evidence="1" type="ORF">SAMN05216207_107313</name>
</gene>
<name>A0A1I5HRM3_PSUAM</name>
<dbReference type="OrthoDB" id="3694316at2"/>
<protein>
    <submittedName>
        <fullName evidence="1">Uncharacterized protein</fullName>
    </submittedName>
</protein>
<proteinExistence type="predicted"/>
<evidence type="ECO:0000313" key="2">
    <source>
        <dbReference type="Proteomes" id="UP000199614"/>
    </source>
</evidence>
<evidence type="ECO:0000313" key="1">
    <source>
        <dbReference type="EMBL" id="SFO50942.1"/>
    </source>
</evidence>
<dbReference type="AlphaFoldDB" id="A0A1I5HRM3"/>
<keyword evidence="2" id="KW-1185">Reference proteome</keyword>
<accession>A0A1I5HRM3</accession>
<dbReference type="RefSeq" id="WP_093356365.1">
    <property type="nucleotide sequence ID" value="NZ_FOUY01000073.1"/>
</dbReference>
<dbReference type="Proteomes" id="UP000199614">
    <property type="component" value="Unassembled WGS sequence"/>
</dbReference>
<sequence length="120" mass="13230">MAAPLELFPRARVSPEGFAQERVDHFTGRRLRIGRSGIVHEVTWRPWLGELILPVPACHQGWSGFAASGDLIATDDPATCRKCARRAAQLPLAEPVAQAALFELEHSPNPPSQECPNQRQ</sequence>